<dbReference type="Proteomes" id="UP000290649">
    <property type="component" value="Unassembled WGS sequence"/>
</dbReference>
<evidence type="ECO:0000256" key="1">
    <source>
        <dbReference type="SAM" id="Coils"/>
    </source>
</evidence>
<keyword evidence="1" id="KW-0175">Coiled coil</keyword>
<accession>A0A4Q0VPM3</accession>
<feature type="coiled-coil region" evidence="1">
    <location>
        <begin position="22"/>
        <end position="49"/>
    </location>
</feature>
<name>A0A4Q0VPM3_9BACI</name>
<protein>
    <recommendedName>
        <fullName evidence="4">YlqD protein</fullName>
    </recommendedName>
</protein>
<dbReference type="EMBL" id="QOUX01000046">
    <property type="protein sequence ID" value="RXI98031.1"/>
    <property type="molecule type" value="Genomic_DNA"/>
</dbReference>
<dbReference type="AlphaFoldDB" id="A0A4Q0VPM3"/>
<dbReference type="InterPro" id="IPR021297">
    <property type="entry name" value="YlqD"/>
</dbReference>
<gene>
    <name evidence="2" type="ORF">DS745_16930</name>
</gene>
<comment type="caution">
    <text evidence="2">The sequence shown here is derived from an EMBL/GenBank/DDBJ whole genome shotgun (WGS) entry which is preliminary data.</text>
</comment>
<evidence type="ECO:0000313" key="3">
    <source>
        <dbReference type="Proteomes" id="UP000290649"/>
    </source>
</evidence>
<dbReference type="Gene3D" id="6.10.140.1110">
    <property type="match status" value="1"/>
</dbReference>
<dbReference type="OrthoDB" id="2375961at2"/>
<organism evidence="2 3">
    <name type="scientific">Anaerobacillus alkaliphilus</name>
    <dbReference type="NCBI Taxonomy" id="1548597"/>
    <lineage>
        <taxon>Bacteria</taxon>
        <taxon>Bacillati</taxon>
        <taxon>Bacillota</taxon>
        <taxon>Bacilli</taxon>
        <taxon>Bacillales</taxon>
        <taxon>Bacillaceae</taxon>
        <taxon>Anaerobacillus</taxon>
    </lineage>
</organism>
<evidence type="ECO:0008006" key="4">
    <source>
        <dbReference type="Google" id="ProtNLM"/>
    </source>
</evidence>
<evidence type="ECO:0000313" key="2">
    <source>
        <dbReference type="EMBL" id="RXI98031.1"/>
    </source>
</evidence>
<keyword evidence="3" id="KW-1185">Reference proteome</keyword>
<sequence length="142" mass="16796">MKIIKKVVVKQVLTENRKSILMDDFLNEKKQVEKEIKQLEFQLHKKLKASKNNYEYQSALKSSFNKEIKQRNDKVKIIDFQMNQLNELEIGTEMKEQTIETLHEIHEGDNWNELMNGTEIIIKDGIVFEIREGGQKTDDKMV</sequence>
<dbReference type="Pfam" id="PF11068">
    <property type="entry name" value="YlqD"/>
    <property type="match status" value="1"/>
</dbReference>
<reference evidence="2 3" key="1">
    <citation type="journal article" date="2019" name="Int. J. Syst. Evol. Microbiol.">
        <title>Anaerobacillus alkaliphilus sp. nov., a novel alkaliphilic and moderately halophilic bacterium.</title>
        <authorList>
            <person name="Borsodi A.K."/>
            <person name="Aszalos J.M."/>
            <person name="Bihari P."/>
            <person name="Nagy I."/>
            <person name="Schumann P."/>
            <person name="Sproer C."/>
            <person name="Kovacs A.L."/>
            <person name="Boka K."/>
            <person name="Dobosy P."/>
            <person name="Ovari M."/>
            <person name="Szili-Kovacs T."/>
            <person name="Toth E."/>
        </authorList>
    </citation>
    <scope>NUCLEOTIDE SEQUENCE [LARGE SCALE GENOMIC DNA]</scope>
    <source>
        <strain evidence="2 3">B16-10</strain>
    </source>
</reference>
<proteinExistence type="predicted"/>